<dbReference type="AlphaFoldDB" id="H8L5N5"/>
<evidence type="ECO:0000256" key="10">
    <source>
        <dbReference type="ARBA" id="ARBA00022898"/>
    </source>
</evidence>
<proteinExistence type="inferred from homology"/>
<evidence type="ECO:0000256" key="7">
    <source>
        <dbReference type="ARBA" id="ARBA00022679"/>
    </source>
</evidence>
<feature type="binding site" evidence="13">
    <location>
        <position position="329"/>
    </location>
    <ligand>
        <name>pyridoxal 5'-phosphate</name>
        <dbReference type="ChEBI" id="CHEBI:597326"/>
    </ligand>
</feature>
<evidence type="ECO:0000256" key="2">
    <source>
        <dbReference type="ARBA" id="ARBA00004496"/>
    </source>
</evidence>
<name>H8L5N5_FRAAD</name>
<feature type="binding site" evidence="13">
    <location>
        <begin position="394"/>
        <end position="395"/>
    </location>
    <ligand>
        <name>pyridoxal 5'-phosphate</name>
        <dbReference type="ChEBI" id="CHEBI:597326"/>
    </ligand>
</feature>
<feature type="binding site" evidence="13">
    <location>
        <position position="130"/>
    </location>
    <ligand>
        <name>substrate</name>
    </ligand>
</feature>
<keyword evidence="8 13" id="KW-0949">S-adenosyl-L-methionine</keyword>
<dbReference type="GO" id="GO:0005737">
    <property type="term" value="C:cytoplasm"/>
    <property type="evidence" value="ECO:0007669"/>
    <property type="project" value="UniProtKB-SubCell"/>
</dbReference>
<dbReference type="SUPFAM" id="SSF53383">
    <property type="entry name" value="PLP-dependent transferases"/>
    <property type="match status" value="1"/>
</dbReference>
<feature type="binding site" evidence="13">
    <location>
        <begin position="190"/>
        <end position="191"/>
    </location>
    <ligand>
        <name>pyridoxal 5'-phosphate</name>
        <dbReference type="ChEBI" id="CHEBI:597326"/>
    </ligand>
</feature>
<dbReference type="Proteomes" id="UP000005234">
    <property type="component" value="Chromosome"/>
</dbReference>
<dbReference type="NCBIfam" id="NF004624">
    <property type="entry name" value="PRK05964.1"/>
    <property type="match status" value="1"/>
</dbReference>
<evidence type="ECO:0000256" key="5">
    <source>
        <dbReference type="ARBA" id="ARBA00022490"/>
    </source>
</evidence>
<dbReference type="NCBIfam" id="NF005443">
    <property type="entry name" value="PRK07030.1"/>
    <property type="match status" value="1"/>
</dbReference>
<feature type="site" description="Participates in the substrate recognition with KAPA and in a stacking interaction with the adenine ring of SAM" evidence="13">
    <location>
        <position position="93"/>
    </location>
</feature>
<keyword evidence="9 13" id="KW-0093">Biotin biosynthesis</keyword>
<keyword evidence="5 13" id="KW-0963">Cytoplasm</keyword>
<comment type="pathway">
    <text evidence="3 13">Cofactor biosynthesis; biotin biosynthesis; 7,8-diaminononanoate from 8-amino-7-oxononanoate (SAM route): step 1/1.</text>
</comment>
<dbReference type="InterPro" id="IPR015422">
    <property type="entry name" value="PyrdxlP-dep_Trfase_small"/>
</dbReference>
<feature type="binding site" evidence="13">
    <location>
        <position position="358"/>
    </location>
    <ligand>
        <name>substrate</name>
    </ligand>
</feature>
<comment type="subunit">
    <text evidence="4 13">Homodimer.</text>
</comment>
<evidence type="ECO:0000256" key="11">
    <source>
        <dbReference type="ARBA" id="ARBA00048449"/>
    </source>
</evidence>
<keyword evidence="6 13" id="KW-0032">Aminotransferase</keyword>
<feature type="binding site" evidence="13">
    <location>
        <position position="223"/>
    </location>
    <ligand>
        <name>substrate</name>
    </ligand>
</feature>
<comment type="cofactor">
    <cofactor evidence="1 13">
        <name>pyridoxal 5'-phosphate</name>
        <dbReference type="ChEBI" id="CHEBI:597326"/>
    </cofactor>
</comment>
<keyword evidence="15" id="KW-1185">Reference proteome</keyword>
<dbReference type="GO" id="GO:0009102">
    <property type="term" value="P:biotin biosynthetic process"/>
    <property type="evidence" value="ECO:0007669"/>
    <property type="project" value="UniProtKB-UniRule"/>
</dbReference>
<dbReference type="EMBL" id="CP003350">
    <property type="protein sequence ID" value="AFC86689.1"/>
    <property type="molecule type" value="Genomic_DNA"/>
</dbReference>
<feature type="modified residue" description="N6-(pyridoxal phosphate)lysine" evidence="13">
    <location>
        <position position="358"/>
    </location>
</feature>
<dbReference type="UniPathway" id="UPA00078">
    <property type="reaction ID" value="UER00160"/>
</dbReference>
<feature type="binding site" evidence="13">
    <location>
        <position position="488"/>
    </location>
    <ligand>
        <name>substrate</name>
    </ligand>
</feature>
<gene>
    <name evidence="13" type="primary">bioA</name>
    <name evidence="14" type="ordered locus">Fraau_2321</name>
</gene>
<reference evidence="14" key="1">
    <citation type="submission" date="2012-02" db="EMBL/GenBank/DDBJ databases">
        <title>The complete genome of Frateuria aurantia DSM 6220.</title>
        <authorList>
            <consortium name="US DOE Joint Genome Institute (JGI-PGF)"/>
            <person name="Lucas S."/>
            <person name="Copeland A."/>
            <person name="Lapidus A."/>
            <person name="Glavina del Rio T."/>
            <person name="Dalin E."/>
            <person name="Tice H."/>
            <person name="Bruce D."/>
            <person name="Goodwin L."/>
            <person name="Pitluck S."/>
            <person name="Peters L."/>
            <person name="Ovchinnikova G."/>
            <person name="Teshima H."/>
            <person name="Kyrpides N."/>
            <person name="Mavromatis K."/>
            <person name="Ivanova N."/>
            <person name="Brettin T."/>
            <person name="Detter J.C."/>
            <person name="Han C."/>
            <person name="Larimer F."/>
            <person name="Land M."/>
            <person name="Hauser L."/>
            <person name="Markowitz V."/>
            <person name="Cheng J.-F."/>
            <person name="Hugenholtz P."/>
            <person name="Woyke T."/>
            <person name="Wu D."/>
            <person name="Brambilla E."/>
            <person name="Klenk H.-P."/>
            <person name="Eisen J.A."/>
        </authorList>
    </citation>
    <scope>NUCLEOTIDE SEQUENCE</scope>
    <source>
        <strain evidence="14">DSM 6220</strain>
    </source>
</reference>
<dbReference type="STRING" id="767434.Fraau_2321"/>
<sequence length="523" mass="58500">MYRSRPRNPPWRHRRAGAIILHRWLLDPCPSSRHPSLEPPRLQRDLTPQSEWCRLSLQARTDDDRAMSQQAFPEPISNQTLAERDLRHVWHPCTQMQDHETIPLIPITRGEGVWLHDADGRRYIDGVSSWWTNIFGHANPTISAAVKQQLDTLEHVIFAGFTHEPAIRLAEELVAITPPGLDRVFYADVGSAAVEVALKMSFHYWLNQGHGEKTQFIALANSYHGETLGALSVSDVALYRKTYGPLLLNSLIAPSPDAYLGEAGETAEATAQRALEGMKVLLEQHADTTCAVIIEPLVQCAGSMRMYHPSYISGLRQLCDEYKVHLIADEIAVGFGRTGTLFACEQAAVRPDFMCLSKGLTGGYLPLAAVMTSDHVYQAFYAEHHRGRAFLHSHSYTGNPLACTAALATLGLFRDQPVLERNRELAARLARRLEPLRDHPHVADIRQHGMIAAVEMVADKRTRTPFPSTDRRGLRVFQYGLQHEALLRPLGDVVYFMPPYVISDDELDHLVDAAIRGIDVACA</sequence>
<evidence type="ECO:0000256" key="8">
    <source>
        <dbReference type="ARBA" id="ARBA00022691"/>
    </source>
</evidence>
<dbReference type="Gene3D" id="3.90.1150.10">
    <property type="entry name" value="Aspartate Aminotransferase, domain 1"/>
    <property type="match status" value="1"/>
</dbReference>
<comment type="similarity">
    <text evidence="12 13">Belongs to the class-III pyridoxal-phosphate-dependent aminotransferase family. BioA subfamily.</text>
</comment>
<evidence type="ECO:0000256" key="6">
    <source>
        <dbReference type="ARBA" id="ARBA00022576"/>
    </source>
</evidence>
<evidence type="ECO:0000256" key="4">
    <source>
        <dbReference type="ARBA" id="ARBA00011738"/>
    </source>
</evidence>
<evidence type="ECO:0000256" key="9">
    <source>
        <dbReference type="ARBA" id="ARBA00022756"/>
    </source>
</evidence>
<protein>
    <recommendedName>
        <fullName evidence="13">Adenosylmethionine-8-amino-7-oxononanoate aminotransferase</fullName>
        <ecNumber evidence="13">2.6.1.62</ecNumber>
    </recommendedName>
    <alternativeName>
        <fullName evidence="13">7,8-diamino-pelargonic acid aminotransferase</fullName>
        <shortName evidence="13">DAPA AT</shortName>
        <shortName evidence="13">DAPA aminotransferase</shortName>
    </alternativeName>
    <alternativeName>
        <fullName evidence="13">7,8-diaminononanoate synthase</fullName>
        <shortName evidence="13">DANS</shortName>
    </alternativeName>
    <alternativeName>
        <fullName evidence="13">Diaminopelargonic acid synthase</fullName>
    </alternativeName>
</protein>
<dbReference type="KEGG" id="fau:Fraau_2321"/>
<dbReference type="PROSITE" id="PS00600">
    <property type="entry name" value="AA_TRANSFER_CLASS_3"/>
    <property type="match status" value="1"/>
</dbReference>
<comment type="catalytic activity">
    <reaction evidence="11 13">
        <text>(8S)-8-amino-7-oxononanoate + S-adenosyl-L-methionine = S-adenosyl-4-methylsulfanyl-2-oxobutanoate + (7R,8S)-7,8-diammoniononanoate</text>
        <dbReference type="Rhea" id="RHEA:16861"/>
        <dbReference type="ChEBI" id="CHEBI:16490"/>
        <dbReference type="ChEBI" id="CHEBI:59789"/>
        <dbReference type="ChEBI" id="CHEBI:149468"/>
        <dbReference type="ChEBI" id="CHEBI:149469"/>
        <dbReference type="EC" id="2.6.1.62"/>
    </reaction>
</comment>
<dbReference type="InterPro" id="IPR005814">
    <property type="entry name" value="Aminotrans_3"/>
</dbReference>
<dbReference type="Pfam" id="PF00202">
    <property type="entry name" value="Aminotran_3"/>
    <property type="match status" value="1"/>
</dbReference>
<evidence type="ECO:0000256" key="1">
    <source>
        <dbReference type="ARBA" id="ARBA00001933"/>
    </source>
</evidence>
<evidence type="ECO:0000256" key="13">
    <source>
        <dbReference type="HAMAP-Rule" id="MF_00834"/>
    </source>
</evidence>
<evidence type="ECO:0000256" key="12">
    <source>
        <dbReference type="ARBA" id="ARBA00060970"/>
    </source>
</evidence>
<dbReference type="GO" id="GO:0004015">
    <property type="term" value="F:adenosylmethionine-8-amino-7-oxononanoate transaminase activity"/>
    <property type="evidence" value="ECO:0007669"/>
    <property type="project" value="UniProtKB-UniRule"/>
</dbReference>
<dbReference type="InterPro" id="IPR015424">
    <property type="entry name" value="PyrdxlP-dep_Trfase"/>
</dbReference>
<dbReference type="InterPro" id="IPR049704">
    <property type="entry name" value="Aminotrans_3_PPA_site"/>
</dbReference>
<dbReference type="Gene3D" id="3.40.640.10">
    <property type="entry name" value="Type I PLP-dependent aspartate aminotransferase-like (Major domain)"/>
    <property type="match status" value="1"/>
</dbReference>
<keyword evidence="10 13" id="KW-0663">Pyridoxal phosphate</keyword>
<dbReference type="FunFam" id="3.40.640.10:FF:000078">
    <property type="entry name" value="Adenosylmethionine-8-amino-7-oxononanoate aminotransferase"/>
    <property type="match status" value="1"/>
</dbReference>
<dbReference type="NCBIfam" id="TIGR00508">
    <property type="entry name" value="bioA"/>
    <property type="match status" value="1"/>
</dbReference>
<evidence type="ECO:0000256" key="3">
    <source>
        <dbReference type="ARBA" id="ARBA00005063"/>
    </source>
</evidence>
<dbReference type="PANTHER" id="PTHR42684">
    <property type="entry name" value="ADENOSYLMETHIONINE-8-AMINO-7-OXONONANOATE AMINOTRANSFERASE"/>
    <property type="match status" value="1"/>
</dbReference>
<dbReference type="EC" id="2.6.1.62" evidence="13"/>
<dbReference type="CDD" id="cd00610">
    <property type="entry name" value="OAT_like"/>
    <property type="match status" value="1"/>
</dbReference>
<dbReference type="InterPro" id="IPR015421">
    <property type="entry name" value="PyrdxlP-dep_Trfase_major"/>
</dbReference>
<dbReference type="HOGENOM" id="CLU_016922_4_3_6"/>
<comment type="subcellular location">
    <subcellularLocation>
        <location evidence="2 13">Cytoplasm</location>
    </subcellularLocation>
</comment>
<comment type="function">
    <text evidence="13">Catalyzes the transfer of the alpha-amino group from S-adenosyl-L-methionine (SAM) to 7-keto-8-aminopelargonic acid (KAPA) to form 7,8-diaminopelargonic acid (DAPA). It is the only aminotransferase known to utilize SAM as an amino donor.</text>
</comment>
<dbReference type="HAMAP" id="MF_00834">
    <property type="entry name" value="BioA"/>
    <property type="match status" value="1"/>
</dbReference>
<feature type="binding site" evidence="13">
    <location>
        <position position="393"/>
    </location>
    <ligand>
        <name>substrate</name>
    </ligand>
</feature>
<keyword evidence="7 13" id="KW-0808">Transferase</keyword>
<dbReference type="PANTHER" id="PTHR42684:SF17">
    <property type="entry name" value="ADENOSYLMETHIONINE-8-AMINO-7-OXONONANOATE AMINOTRANSFERASE"/>
    <property type="match status" value="1"/>
</dbReference>
<organism evidence="14 15">
    <name type="scientific">Frateuria aurantia (strain ATCC 33424 / DSM 6220 / KCTC 2777 / LMG 1558 / NBRC 3245 / NCIMB 13370)</name>
    <name type="common">Acetobacter aurantius</name>
    <dbReference type="NCBI Taxonomy" id="767434"/>
    <lineage>
        <taxon>Bacteria</taxon>
        <taxon>Pseudomonadati</taxon>
        <taxon>Pseudomonadota</taxon>
        <taxon>Gammaproteobacteria</taxon>
        <taxon>Lysobacterales</taxon>
        <taxon>Rhodanobacteraceae</taxon>
        <taxon>Frateuria</taxon>
    </lineage>
</organism>
<evidence type="ECO:0000313" key="14">
    <source>
        <dbReference type="EMBL" id="AFC86689.1"/>
    </source>
</evidence>
<accession>H8L5N5</accession>
<dbReference type="InterPro" id="IPR005815">
    <property type="entry name" value="BioA"/>
</dbReference>
<dbReference type="eggNOG" id="COG0161">
    <property type="taxonomic scope" value="Bacteria"/>
</dbReference>
<evidence type="ECO:0000313" key="15">
    <source>
        <dbReference type="Proteomes" id="UP000005234"/>
    </source>
</evidence>
<dbReference type="GO" id="GO:0030170">
    <property type="term" value="F:pyridoxal phosphate binding"/>
    <property type="evidence" value="ECO:0007669"/>
    <property type="project" value="UniProtKB-UniRule"/>
</dbReference>